<feature type="region of interest" description="Disordered" evidence="1">
    <location>
        <begin position="1"/>
        <end position="30"/>
    </location>
</feature>
<sequence length="170" mass="19358">MDHEQDGSSSLVPLGSTQNQDIDLGSDSRRPNRRLRRVRHSYAQYRCLYFGGEIIGVNGRLTSPGCRLVVRDLWYYAELLAQRIQFHPDDLCFCSVSEDDIIRLIEDALPRGVDPDGNEHIRPLLSSIARTMLSSQEEAWSEGRGATIQREDLERWSGSLWEVCGGYDED</sequence>
<reference evidence="2 3" key="1">
    <citation type="journal article" date="2018" name="BMC Genomics">
        <title>Comparative genomics of the wheat fungal pathogen Pyrenophora tritici-repentis reveals chromosomal variations and genome plasticity.</title>
        <authorList>
            <person name="Moolhuijzen P."/>
            <person name="See P.T."/>
            <person name="Hane J.K."/>
            <person name="Shi G."/>
            <person name="Liu Z."/>
            <person name="Oliver R.P."/>
            <person name="Moffat C.S."/>
        </authorList>
    </citation>
    <scope>NUCLEOTIDE SEQUENCE [LARGE SCALE GENOMIC DNA]</scope>
    <source>
        <strain evidence="2">M4</strain>
    </source>
</reference>
<feature type="compositionally biased region" description="Polar residues" evidence="1">
    <location>
        <begin position="7"/>
        <end position="21"/>
    </location>
</feature>
<evidence type="ECO:0000313" key="3">
    <source>
        <dbReference type="Proteomes" id="UP000245464"/>
    </source>
</evidence>
<dbReference type="RefSeq" id="XP_001933893.2">
    <property type="nucleotide sequence ID" value="XM_001933858.2"/>
</dbReference>
<evidence type="ECO:0000256" key="1">
    <source>
        <dbReference type="SAM" id="MobiDB-lite"/>
    </source>
</evidence>
<dbReference type="Proteomes" id="UP000245464">
    <property type="component" value="Chromosome 4"/>
</dbReference>
<accession>A0A2W1ERB2</accession>
<dbReference type="GeneID" id="6341791"/>
<evidence type="ECO:0000313" key="2">
    <source>
        <dbReference type="EMBL" id="KAF7572268.1"/>
    </source>
</evidence>
<protein>
    <submittedName>
        <fullName evidence="2">Uncharacterized protein</fullName>
    </submittedName>
</protein>
<dbReference type="KEGG" id="ptrr:6341791"/>
<comment type="caution">
    <text evidence="2">The sequence shown here is derived from an EMBL/GenBank/DDBJ whole genome shotgun (WGS) entry which is preliminary data.</text>
</comment>
<dbReference type="AlphaFoldDB" id="A0A2W1ERB2"/>
<dbReference type="EMBL" id="NQIK02000004">
    <property type="protein sequence ID" value="KAF7572268.1"/>
    <property type="molecule type" value="Genomic_DNA"/>
</dbReference>
<proteinExistence type="predicted"/>
<gene>
    <name evidence="2" type="ORF">PtrM4_097680</name>
</gene>
<organism evidence="2 3">
    <name type="scientific">Pyrenophora tritici-repentis</name>
    <dbReference type="NCBI Taxonomy" id="45151"/>
    <lineage>
        <taxon>Eukaryota</taxon>
        <taxon>Fungi</taxon>
        <taxon>Dikarya</taxon>
        <taxon>Ascomycota</taxon>
        <taxon>Pezizomycotina</taxon>
        <taxon>Dothideomycetes</taxon>
        <taxon>Pleosporomycetidae</taxon>
        <taxon>Pleosporales</taxon>
        <taxon>Pleosporineae</taxon>
        <taxon>Pleosporaceae</taxon>
        <taxon>Pyrenophora</taxon>
    </lineage>
</organism>
<name>A0A2W1ERB2_9PLEO</name>